<keyword evidence="3" id="KW-1185">Reference proteome</keyword>
<name>A0A9P9DZZ1_9HYPO</name>
<reference evidence="2" key="1">
    <citation type="journal article" date="2021" name="Nat. Commun.">
        <title>Genetic determinants of endophytism in the Arabidopsis root mycobiome.</title>
        <authorList>
            <person name="Mesny F."/>
            <person name="Miyauchi S."/>
            <person name="Thiergart T."/>
            <person name="Pickel B."/>
            <person name="Atanasova L."/>
            <person name="Karlsson M."/>
            <person name="Huettel B."/>
            <person name="Barry K.W."/>
            <person name="Haridas S."/>
            <person name="Chen C."/>
            <person name="Bauer D."/>
            <person name="Andreopoulos W."/>
            <person name="Pangilinan J."/>
            <person name="LaButti K."/>
            <person name="Riley R."/>
            <person name="Lipzen A."/>
            <person name="Clum A."/>
            <person name="Drula E."/>
            <person name="Henrissat B."/>
            <person name="Kohler A."/>
            <person name="Grigoriev I.V."/>
            <person name="Martin F.M."/>
            <person name="Hacquard S."/>
        </authorList>
    </citation>
    <scope>NUCLEOTIDE SEQUENCE</scope>
    <source>
        <strain evidence="2">MPI-CAGE-AT-0021</strain>
    </source>
</reference>
<comment type="caution">
    <text evidence="2">The sequence shown here is derived from an EMBL/GenBank/DDBJ whole genome shotgun (WGS) entry which is preliminary data.</text>
</comment>
<sequence length="700" mass="80330">MDTTTKRGRPRKYATAQDKATADTQHKREKRQKVAARERGLPYSNFYNLHLPSIMPSVDHGYPIQHLDSTESSLVAELDKNQDIGNFLPPPSPPLQPSTEEAIMLDTSLETFSQVQNGETDPVGHLAQELAEQLVKFQGCCNDCHQAAQRNDMEDPNEDISLFMYLEFTPELAGKMSPESRRQAFCGLGSRAEIPHICLDEDERVSNDAGVTFDVDSVVAFPSNLAVAKQGIRWSPTRMTVSDLQSDLHLRLIPVTYLDANGKQHQVHRPVHQIPHYTFGRVVGFEDISLYLLTAHVQHYPSSYDHSRCNSAARGVEALSQRVHPNLKVLIKDVTWEKMMSSRELHDKHLVIPTDDSSPYYSFTTDTLLRWVRWNINKFCVGFEMVYSFQNPHFFSYSGGLIQKPDGLRRHEGLGFQRTMDAYGYAWFLDKIDWDTLTVRQPHAAYMMFNNPSMQAAYHARYRQIRDVRQWMIEFSAVPAYLNLLADYLRQFCLCAFRKDVFTYIKSALHLERKEAALAGEIPLCYDSVREALAERHCPPELAHGRRLAVKNIDVLFAWLWDWKDGRFEAVKMARGHDKARRWRQELKASFVGSHWMLPYPHGSGFMRKHKDSKKFVWWPAVHGGLRSYYESLGSTCHNAEESLSTENLKDHPTSGWTVASGEYLDEYMPYVITPEQSLLRLTDDDIYIKGSIIQNGARS</sequence>
<gene>
    <name evidence="2" type="ORF">B0J13DRAFT_588499</name>
</gene>
<protein>
    <submittedName>
        <fullName evidence="2">Uncharacterized protein</fullName>
    </submittedName>
</protein>
<dbReference type="Proteomes" id="UP000717696">
    <property type="component" value="Unassembled WGS sequence"/>
</dbReference>
<dbReference type="OrthoDB" id="5369347at2759"/>
<dbReference type="EMBL" id="JAGMUU010000021">
    <property type="protein sequence ID" value="KAH7129654.1"/>
    <property type="molecule type" value="Genomic_DNA"/>
</dbReference>
<proteinExistence type="predicted"/>
<accession>A0A9P9DZZ1</accession>
<feature type="compositionally biased region" description="Basic residues" evidence="1">
    <location>
        <begin position="1"/>
        <end position="12"/>
    </location>
</feature>
<organism evidence="2 3">
    <name type="scientific">Dactylonectria estremocensis</name>
    <dbReference type="NCBI Taxonomy" id="1079267"/>
    <lineage>
        <taxon>Eukaryota</taxon>
        <taxon>Fungi</taxon>
        <taxon>Dikarya</taxon>
        <taxon>Ascomycota</taxon>
        <taxon>Pezizomycotina</taxon>
        <taxon>Sordariomycetes</taxon>
        <taxon>Hypocreomycetidae</taxon>
        <taxon>Hypocreales</taxon>
        <taxon>Nectriaceae</taxon>
        <taxon>Dactylonectria</taxon>
    </lineage>
</organism>
<evidence type="ECO:0000256" key="1">
    <source>
        <dbReference type="SAM" id="MobiDB-lite"/>
    </source>
</evidence>
<feature type="region of interest" description="Disordered" evidence="1">
    <location>
        <begin position="1"/>
        <end position="35"/>
    </location>
</feature>
<evidence type="ECO:0000313" key="3">
    <source>
        <dbReference type="Proteomes" id="UP000717696"/>
    </source>
</evidence>
<evidence type="ECO:0000313" key="2">
    <source>
        <dbReference type="EMBL" id="KAH7129654.1"/>
    </source>
</evidence>
<dbReference type="AlphaFoldDB" id="A0A9P9DZZ1"/>